<gene>
    <name evidence="1" type="ORF">AAY24_04425</name>
</gene>
<evidence type="ECO:0000313" key="2">
    <source>
        <dbReference type="Proteomes" id="UP000034410"/>
    </source>
</evidence>
<sequence length="117" mass="13116">MDLPVKAWKTDNVSDMELTEGAGTRWFANGPEQFCWADWPDEEEAVLFHQGSGDTLMLNPLGEYLLKRLQQEQLTHQQLSAAAADYFHIDNDAGLTESIVTSLRTFRSLGLVVSDTL</sequence>
<dbReference type="Pfam" id="PF05402">
    <property type="entry name" value="PqqD"/>
    <property type="match status" value="1"/>
</dbReference>
<dbReference type="InterPro" id="IPR008792">
    <property type="entry name" value="PQQD"/>
</dbReference>
<accession>A0A0F7JVX1</accession>
<dbReference type="Proteomes" id="UP000034410">
    <property type="component" value="Chromosome"/>
</dbReference>
<dbReference type="OrthoDB" id="5801698at2"/>
<dbReference type="EMBL" id="CP011412">
    <property type="protein sequence ID" value="AKH19727.1"/>
    <property type="molecule type" value="Genomic_DNA"/>
</dbReference>
<name>A0A0F7JVX1_9GAMM</name>
<organism evidence="1 2">
    <name type="scientific">Sedimenticola thiotaurini</name>
    <dbReference type="NCBI Taxonomy" id="1543721"/>
    <lineage>
        <taxon>Bacteria</taxon>
        <taxon>Pseudomonadati</taxon>
        <taxon>Pseudomonadota</taxon>
        <taxon>Gammaproteobacteria</taxon>
        <taxon>Chromatiales</taxon>
        <taxon>Sedimenticolaceae</taxon>
        <taxon>Sedimenticola</taxon>
    </lineage>
</organism>
<protein>
    <recommendedName>
        <fullName evidence="3">HPr-rel-A system PqqD family peptide chaperone</fullName>
    </recommendedName>
</protein>
<evidence type="ECO:0000313" key="1">
    <source>
        <dbReference type="EMBL" id="AKH19727.1"/>
    </source>
</evidence>
<keyword evidence="2" id="KW-1185">Reference proteome</keyword>
<dbReference type="KEGG" id="seds:AAY24_04425"/>
<proteinExistence type="predicted"/>
<dbReference type="AlphaFoldDB" id="A0A0F7JVX1"/>
<dbReference type="InterPro" id="IPR027599">
    <property type="entry name" value="PqqD-rel_X"/>
</dbReference>
<reference evidence="1 2" key="1">
    <citation type="journal article" date="2015" name="Genome Announc.">
        <title>Complete Genome Sequence of Sedimenticola thiotaurini Strain SIP-G1, a Polyphosphate- and Polyhydroxyalkanoate-Accumulating Sulfur-Oxidizing Gammaproteobacterium Isolated from Salt Marsh Sediments.</title>
        <authorList>
            <person name="Flood B.E."/>
            <person name="Jones D.S."/>
            <person name="Bailey J.V."/>
        </authorList>
    </citation>
    <scope>NUCLEOTIDE SEQUENCE [LARGE SCALE GENOMIC DNA]</scope>
    <source>
        <strain evidence="1 2">SIP-G1</strain>
    </source>
</reference>
<dbReference type="NCBIfam" id="TIGR04353">
    <property type="entry name" value="PqqD_rel_X"/>
    <property type="match status" value="1"/>
</dbReference>
<evidence type="ECO:0008006" key="3">
    <source>
        <dbReference type="Google" id="ProtNLM"/>
    </source>
</evidence>